<dbReference type="AlphaFoldDB" id="A0AAV3YH09"/>
<keyword evidence="3" id="KW-1185">Reference proteome</keyword>
<organism evidence="2 3">
    <name type="scientific">Plakobranchus ocellatus</name>
    <dbReference type="NCBI Taxonomy" id="259542"/>
    <lineage>
        <taxon>Eukaryota</taxon>
        <taxon>Metazoa</taxon>
        <taxon>Spiralia</taxon>
        <taxon>Lophotrochozoa</taxon>
        <taxon>Mollusca</taxon>
        <taxon>Gastropoda</taxon>
        <taxon>Heterobranchia</taxon>
        <taxon>Euthyneura</taxon>
        <taxon>Panpulmonata</taxon>
        <taxon>Sacoglossa</taxon>
        <taxon>Placobranchoidea</taxon>
        <taxon>Plakobranchidae</taxon>
        <taxon>Plakobranchus</taxon>
    </lineage>
</organism>
<sequence>MTGSLTLRHEISCAARLWPCREVNNEKCTGSCYFSDHGCELRTIQLHDKRSPLIPERTSSRHNKILESPLRFHSLFSPDCAVCESLVARNSKQHDESKSILGSSHTLRSPLDQNIGEGSWGVGSNSRQKEPTEIYGGFPSHRATQAAKAIMTDDAQSKFEYD</sequence>
<dbReference type="EMBL" id="BLXT01000945">
    <property type="protein sequence ID" value="GFN81573.1"/>
    <property type="molecule type" value="Genomic_DNA"/>
</dbReference>
<accession>A0AAV3YH09</accession>
<protein>
    <submittedName>
        <fullName evidence="2">Uncharacterized protein</fullName>
    </submittedName>
</protein>
<evidence type="ECO:0000256" key="1">
    <source>
        <dbReference type="SAM" id="MobiDB-lite"/>
    </source>
</evidence>
<feature type="region of interest" description="Disordered" evidence="1">
    <location>
        <begin position="94"/>
        <end position="140"/>
    </location>
</feature>
<proteinExistence type="predicted"/>
<evidence type="ECO:0000313" key="2">
    <source>
        <dbReference type="EMBL" id="GFN81573.1"/>
    </source>
</evidence>
<name>A0AAV3YH09_9GAST</name>
<gene>
    <name evidence="2" type="ORF">PoB_000807900</name>
</gene>
<reference evidence="2 3" key="1">
    <citation type="journal article" date="2021" name="Elife">
        <title>Chloroplast acquisition without the gene transfer in kleptoplastic sea slugs, Plakobranchus ocellatus.</title>
        <authorList>
            <person name="Maeda T."/>
            <person name="Takahashi S."/>
            <person name="Yoshida T."/>
            <person name="Shimamura S."/>
            <person name="Takaki Y."/>
            <person name="Nagai Y."/>
            <person name="Toyoda A."/>
            <person name="Suzuki Y."/>
            <person name="Arimoto A."/>
            <person name="Ishii H."/>
            <person name="Satoh N."/>
            <person name="Nishiyama T."/>
            <person name="Hasebe M."/>
            <person name="Maruyama T."/>
            <person name="Minagawa J."/>
            <person name="Obokata J."/>
            <person name="Shigenobu S."/>
        </authorList>
    </citation>
    <scope>NUCLEOTIDE SEQUENCE [LARGE SCALE GENOMIC DNA]</scope>
</reference>
<evidence type="ECO:0000313" key="3">
    <source>
        <dbReference type="Proteomes" id="UP000735302"/>
    </source>
</evidence>
<comment type="caution">
    <text evidence="2">The sequence shown here is derived from an EMBL/GenBank/DDBJ whole genome shotgun (WGS) entry which is preliminary data.</text>
</comment>
<dbReference type="Proteomes" id="UP000735302">
    <property type="component" value="Unassembled WGS sequence"/>
</dbReference>